<feature type="compositionally biased region" description="Basic and acidic residues" evidence="1">
    <location>
        <begin position="265"/>
        <end position="280"/>
    </location>
</feature>
<gene>
    <name evidence="3" type="ORF">ACFOW3_27615</name>
</gene>
<feature type="region of interest" description="Disordered" evidence="1">
    <location>
        <begin position="138"/>
        <end position="164"/>
    </location>
</feature>
<feature type="transmembrane region" description="Helical" evidence="2">
    <location>
        <begin position="240"/>
        <end position="257"/>
    </location>
</feature>
<feature type="region of interest" description="Disordered" evidence="1">
    <location>
        <begin position="265"/>
        <end position="290"/>
    </location>
</feature>
<evidence type="ECO:0000256" key="2">
    <source>
        <dbReference type="SAM" id="Phobius"/>
    </source>
</evidence>
<feature type="compositionally biased region" description="Gly residues" evidence="1">
    <location>
        <begin position="141"/>
        <end position="150"/>
    </location>
</feature>
<comment type="caution">
    <text evidence="3">The sequence shown here is derived from an EMBL/GenBank/DDBJ whole genome shotgun (WGS) entry which is preliminary data.</text>
</comment>
<evidence type="ECO:0000313" key="3">
    <source>
        <dbReference type="EMBL" id="MFC3938393.1"/>
    </source>
</evidence>
<sequence>MSQNTLTLQLFFEDPIKLKLAQLTYQYLCSDNTEQAQRWVDKLGASSLESLWDAQWFNASASAASTHLLLQFDTGTSDPPPLRQLEALFDQGLRAAVLEIFYDQVGETERMHFDRGQWVSRKAFMDANPQWRAVVEPAQHGGEGQGNGGEEGGEADDPYACSKDPAKPLAVAKLRQQEEKRMREAREAAEAFVEMAQAMGKSGKSPMQGLIAVLLLRAGLKGLVHAVAFTVVTVLLFKGFWLWMGLGLLLAVALPLYNMVTEHKELRGDDGGDDADKPGDDGPATVMAPQ</sequence>
<protein>
    <submittedName>
        <fullName evidence="3">Uncharacterized protein</fullName>
    </submittedName>
</protein>
<dbReference type="RefSeq" id="WP_055401820.1">
    <property type="nucleotide sequence ID" value="NZ_JAMXAX010000039.1"/>
</dbReference>
<dbReference type="Proteomes" id="UP001595693">
    <property type="component" value="Unassembled WGS sequence"/>
</dbReference>
<keyword evidence="2" id="KW-0812">Transmembrane</keyword>
<keyword evidence="4" id="KW-1185">Reference proteome</keyword>
<organism evidence="3 4">
    <name type="scientific">Acidovorax facilis</name>
    <dbReference type="NCBI Taxonomy" id="12917"/>
    <lineage>
        <taxon>Bacteria</taxon>
        <taxon>Pseudomonadati</taxon>
        <taxon>Pseudomonadota</taxon>
        <taxon>Betaproteobacteria</taxon>
        <taxon>Burkholderiales</taxon>
        <taxon>Comamonadaceae</taxon>
        <taxon>Acidovorax</taxon>
    </lineage>
</organism>
<proteinExistence type="predicted"/>
<keyword evidence="2" id="KW-0472">Membrane</keyword>
<feature type="transmembrane region" description="Helical" evidence="2">
    <location>
        <begin position="209"/>
        <end position="234"/>
    </location>
</feature>
<evidence type="ECO:0000313" key="4">
    <source>
        <dbReference type="Proteomes" id="UP001595693"/>
    </source>
</evidence>
<name>A0ABV8DIV6_9BURK</name>
<dbReference type="EMBL" id="JBHSAJ010000179">
    <property type="protein sequence ID" value="MFC3938393.1"/>
    <property type="molecule type" value="Genomic_DNA"/>
</dbReference>
<reference evidence="4" key="1">
    <citation type="journal article" date="2019" name="Int. J. Syst. Evol. Microbiol.">
        <title>The Global Catalogue of Microorganisms (GCM) 10K type strain sequencing project: providing services to taxonomists for standard genome sequencing and annotation.</title>
        <authorList>
            <consortium name="The Broad Institute Genomics Platform"/>
            <consortium name="The Broad Institute Genome Sequencing Center for Infectious Disease"/>
            <person name="Wu L."/>
            <person name="Ma J."/>
        </authorList>
    </citation>
    <scope>NUCLEOTIDE SEQUENCE [LARGE SCALE GENOMIC DNA]</scope>
    <source>
        <strain evidence="4">CCUG 2113</strain>
    </source>
</reference>
<evidence type="ECO:0000256" key="1">
    <source>
        <dbReference type="SAM" id="MobiDB-lite"/>
    </source>
</evidence>
<keyword evidence="2" id="KW-1133">Transmembrane helix</keyword>
<accession>A0ABV8DIV6</accession>